<evidence type="ECO:0000313" key="3">
    <source>
        <dbReference type="Proteomes" id="UP001054945"/>
    </source>
</evidence>
<keyword evidence="1" id="KW-0812">Transmembrane</keyword>
<protein>
    <submittedName>
        <fullName evidence="2">Uncharacterized protein</fullName>
    </submittedName>
</protein>
<keyword evidence="1" id="KW-1133">Transmembrane helix</keyword>
<feature type="transmembrane region" description="Helical" evidence="1">
    <location>
        <begin position="108"/>
        <end position="128"/>
    </location>
</feature>
<keyword evidence="1" id="KW-0472">Membrane</keyword>
<name>A0AAV4MZL0_CAEEX</name>
<dbReference type="Proteomes" id="UP001054945">
    <property type="component" value="Unassembled WGS sequence"/>
</dbReference>
<accession>A0AAV4MZL0</accession>
<dbReference type="AlphaFoldDB" id="A0AAV4MZL0"/>
<comment type="caution">
    <text evidence="2">The sequence shown here is derived from an EMBL/GenBank/DDBJ whole genome shotgun (WGS) entry which is preliminary data.</text>
</comment>
<sequence>MDGDLKVRIYLLASSTAGVNGEFAIGCYSGLINLRLKYIKLRSVWLCRQPNVWGSTWKKSLPTPSLLPEGSRGRSQMRDENYRTAAIDFHSAANSVGFLAFYRLVGYFYSFLLFCLCATATFPGRHCYNSWIFSFPEK</sequence>
<gene>
    <name evidence="2" type="ORF">CEXT_318271</name>
</gene>
<dbReference type="EMBL" id="BPLR01020284">
    <property type="protein sequence ID" value="GIX76826.1"/>
    <property type="molecule type" value="Genomic_DNA"/>
</dbReference>
<proteinExistence type="predicted"/>
<evidence type="ECO:0000313" key="2">
    <source>
        <dbReference type="EMBL" id="GIX76826.1"/>
    </source>
</evidence>
<keyword evidence="3" id="KW-1185">Reference proteome</keyword>
<organism evidence="2 3">
    <name type="scientific">Caerostris extrusa</name>
    <name type="common">Bark spider</name>
    <name type="synonym">Caerostris bankana</name>
    <dbReference type="NCBI Taxonomy" id="172846"/>
    <lineage>
        <taxon>Eukaryota</taxon>
        <taxon>Metazoa</taxon>
        <taxon>Ecdysozoa</taxon>
        <taxon>Arthropoda</taxon>
        <taxon>Chelicerata</taxon>
        <taxon>Arachnida</taxon>
        <taxon>Araneae</taxon>
        <taxon>Araneomorphae</taxon>
        <taxon>Entelegynae</taxon>
        <taxon>Araneoidea</taxon>
        <taxon>Araneidae</taxon>
        <taxon>Caerostris</taxon>
    </lineage>
</organism>
<reference evidence="2 3" key="1">
    <citation type="submission" date="2021-06" db="EMBL/GenBank/DDBJ databases">
        <title>Caerostris extrusa draft genome.</title>
        <authorList>
            <person name="Kono N."/>
            <person name="Arakawa K."/>
        </authorList>
    </citation>
    <scope>NUCLEOTIDE SEQUENCE [LARGE SCALE GENOMIC DNA]</scope>
</reference>
<evidence type="ECO:0000256" key="1">
    <source>
        <dbReference type="SAM" id="Phobius"/>
    </source>
</evidence>